<dbReference type="HOGENOM" id="CLU_1906700_0_0_1"/>
<accession>J9DQV8</accession>
<protein>
    <recommendedName>
        <fullName evidence="4">Transmembrane protein</fullName>
    </recommendedName>
</protein>
<proteinExistence type="predicted"/>
<evidence type="ECO:0008006" key="4">
    <source>
        <dbReference type="Google" id="ProtNLM"/>
    </source>
</evidence>
<sequence>MIIIVKIILFYHNKFYWLFNIFRKINLNALNSIFNYYCGIKIKILSSLQINNHFIFTEITTYDEFIKFYYILKYNNNLLLIFQTFFLYFNFCIYIKQIYYALYKTLVNYNLQTDKIYHTEKLLQKDFKKYCEF</sequence>
<reference evidence="2 3" key="1">
    <citation type="submission" date="2011-08" db="EMBL/GenBank/DDBJ databases">
        <authorList>
            <person name="Liu Z.J."/>
            <person name="Shi F.L."/>
            <person name="Lu J.Q."/>
            <person name="Li M."/>
            <person name="Wang Z.L."/>
        </authorList>
    </citation>
    <scope>NUCLEOTIDE SEQUENCE [LARGE SCALE GENOMIC DNA]</scope>
    <source>
        <strain evidence="2 3">USNM 41457</strain>
    </source>
</reference>
<dbReference type="AlphaFoldDB" id="J9DQV8"/>
<evidence type="ECO:0000256" key="1">
    <source>
        <dbReference type="SAM" id="Phobius"/>
    </source>
</evidence>
<dbReference type="VEuPathDB" id="MicrosporidiaDB:EDEG_00072"/>
<comment type="caution">
    <text evidence="2">The sequence shown here is derived from an EMBL/GenBank/DDBJ whole genome shotgun (WGS) entry which is preliminary data.</text>
</comment>
<gene>
    <name evidence="2" type="ORF">EDEG_00072</name>
</gene>
<name>J9DQV8_EDHAE</name>
<dbReference type="Proteomes" id="UP000003163">
    <property type="component" value="Unassembled WGS sequence"/>
</dbReference>
<evidence type="ECO:0000313" key="3">
    <source>
        <dbReference type="Proteomes" id="UP000003163"/>
    </source>
</evidence>
<dbReference type="InParanoid" id="J9DQV8"/>
<feature type="transmembrane region" description="Helical" evidence="1">
    <location>
        <begin position="78"/>
        <end position="95"/>
    </location>
</feature>
<keyword evidence="1" id="KW-0472">Membrane</keyword>
<reference evidence="3" key="2">
    <citation type="submission" date="2015-07" db="EMBL/GenBank/DDBJ databases">
        <title>Contrasting host-pathogen interactions and genome evolution in two generalist and specialist microsporidian pathogens of mosquitoes.</title>
        <authorList>
            <consortium name="The Broad Institute Genomics Platform"/>
            <consortium name="The Broad Institute Genome Sequencing Center for Infectious Disease"/>
            <person name="Cuomo C.A."/>
            <person name="Sanscrainte N.D."/>
            <person name="Goldberg J.M."/>
            <person name="Heiman D."/>
            <person name="Young S."/>
            <person name="Zeng Q."/>
            <person name="Becnel J.J."/>
            <person name="Birren B.W."/>
        </authorList>
    </citation>
    <scope>NUCLEOTIDE SEQUENCE [LARGE SCALE GENOMIC DNA]</scope>
    <source>
        <strain evidence="3">USNM 41457</strain>
    </source>
</reference>
<keyword evidence="3" id="KW-1185">Reference proteome</keyword>
<evidence type="ECO:0000313" key="2">
    <source>
        <dbReference type="EMBL" id="EJW04955.1"/>
    </source>
</evidence>
<dbReference type="EMBL" id="AFBI03000001">
    <property type="protein sequence ID" value="EJW04955.1"/>
    <property type="molecule type" value="Genomic_DNA"/>
</dbReference>
<keyword evidence="1" id="KW-1133">Transmembrane helix</keyword>
<organism evidence="2 3">
    <name type="scientific">Edhazardia aedis (strain USNM 41457)</name>
    <name type="common">Microsporidian parasite</name>
    <dbReference type="NCBI Taxonomy" id="1003232"/>
    <lineage>
        <taxon>Eukaryota</taxon>
        <taxon>Fungi</taxon>
        <taxon>Fungi incertae sedis</taxon>
        <taxon>Microsporidia</taxon>
        <taxon>Edhazardia</taxon>
    </lineage>
</organism>
<keyword evidence="1" id="KW-0812">Transmembrane</keyword>